<sequence length="160" mass="16898">MKIRAAVKVISVLLASATSGFAFSQSVDSAPKSVSKASGLVANGGSTAELTTVAKSGDRVTVKVRFVESDPAVTGIYMLYGNLDKKAYENDIYLLAGNKKYLLFKDSAGKPLAPGNVHLAAKGKVRGVWYGTFPAPPENEDIMLFLPNVEPLGPFSLSDS</sequence>
<dbReference type="AlphaFoldDB" id="V8QR88"/>
<protein>
    <submittedName>
        <fullName evidence="2">Uncharacterized protein</fullName>
    </submittedName>
</protein>
<evidence type="ECO:0000256" key="1">
    <source>
        <dbReference type="SAM" id="SignalP"/>
    </source>
</evidence>
<evidence type="ECO:0000313" key="3">
    <source>
        <dbReference type="Proteomes" id="UP000018733"/>
    </source>
</evidence>
<organism evidence="2 3">
    <name type="scientific">Advenella kashmirensis W13003</name>
    <dbReference type="NCBI Taxonomy" id="1424334"/>
    <lineage>
        <taxon>Bacteria</taxon>
        <taxon>Pseudomonadati</taxon>
        <taxon>Pseudomonadota</taxon>
        <taxon>Betaproteobacteria</taxon>
        <taxon>Burkholderiales</taxon>
        <taxon>Alcaligenaceae</taxon>
    </lineage>
</organism>
<dbReference type="EMBL" id="AYXT01000010">
    <property type="protein sequence ID" value="ETF02142.1"/>
    <property type="molecule type" value="Genomic_DNA"/>
</dbReference>
<dbReference type="eggNOG" id="ENOG5032Y85">
    <property type="taxonomic scope" value="Bacteria"/>
</dbReference>
<feature type="chain" id="PRO_5004771932" evidence="1">
    <location>
        <begin position="25"/>
        <end position="160"/>
    </location>
</feature>
<dbReference type="RefSeq" id="WP_024006052.1">
    <property type="nucleotide sequence ID" value="NZ_KI650980.1"/>
</dbReference>
<dbReference type="PATRIC" id="fig|1424334.3.peg.3118"/>
<keyword evidence="1" id="KW-0732">Signal</keyword>
<reference evidence="2 3" key="1">
    <citation type="journal article" date="2014" name="Genome Announc.">
        <title>Draft Genome Sequence of Advenella kashmirensis Strain W13003, a Polycyclic Aromatic Hydrocarbon-Degrading Bacterium.</title>
        <authorList>
            <person name="Wang X."/>
            <person name="Jin D."/>
            <person name="Zhou L."/>
            <person name="Wu L."/>
            <person name="An W."/>
            <person name="Zhao L."/>
        </authorList>
    </citation>
    <scope>NUCLEOTIDE SEQUENCE [LARGE SCALE GENOMIC DNA]</scope>
    <source>
        <strain evidence="2 3">W13003</strain>
    </source>
</reference>
<accession>V8QR88</accession>
<feature type="signal peptide" evidence="1">
    <location>
        <begin position="1"/>
        <end position="24"/>
    </location>
</feature>
<gene>
    <name evidence="2" type="ORF">W822_15505</name>
</gene>
<evidence type="ECO:0000313" key="2">
    <source>
        <dbReference type="EMBL" id="ETF02142.1"/>
    </source>
</evidence>
<dbReference type="STRING" id="1424334.W822_15505"/>
<dbReference type="HOGENOM" id="CLU_139573_0_0_4"/>
<dbReference type="OrthoDB" id="9132095at2"/>
<dbReference type="Proteomes" id="UP000018733">
    <property type="component" value="Unassembled WGS sequence"/>
</dbReference>
<keyword evidence="3" id="KW-1185">Reference proteome</keyword>
<comment type="caution">
    <text evidence="2">The sequence shown here is derived from an EMBL/GenBank/DDBJ whole genome shotgun (WGS) entry which is preliminary data.</text>
</comment>
<proteinExistence type="predicted"/>
<name>V8QR88_9BURK</name>